<dbReference type="EMBL" id="ARYK01000001">
    <property type="protein sequence ID" value="KCZ93745.1"/>
    <property type="molecule type" value="Genomic_DNA"/>
</dbReference>
<evidence type="ECO:0000256" key="2">
    <source>
        <dbReference type="ARBA" id="ARBA00023157"/>
    </source>
</evidence>
<feature type="chain" id="PRO_5001572598" description="Apple domain-containing protein" evidence="4">
    <location>
        <begin position="20"/>
        <end position="157"/>
    </location>
</feature>
<dbReference type="GO" id="GO:0006508">
    <property type="term" value="P:proteolysis"/>
    <property type="evidence" value="ECO:0007669"/>
    <property type="project" value="InterPro"/>
</dbReference>
<feature type="region of interest" description="Disordered" evidence="3">
    <location>
        <begin position="93"/>
        <end position="120"/>
    </location>
</feature>
<evidence type="ECO:0000313" key="6">
    <source>
        <dbReference type="EMBL" id="KCZ93745.1"/>
    </source>
</evidence>
<evidence type="ECO:0000256" key="1">
    <source>
        <dbReference type="ARBA" id="ARBA00022737"/>
    </source>
</evidence>
<dbReference type="GO" id="GO:0005576">
    <property type="term" value="C:extracellular region"/>
    <property type="evidence" value="ECO:0007669"/>
    <property type="project" value="InterPro"/>
</dbReference>
<comment type="caution">
    <text evidence="6">The sequence shown here is derived from an EMBL/GenBank/DDBJ whole genome shotgun (WGS) entry which is preliminary data.</text>
</comment>
<evidence type="ECO:0000313" key="7">
    <source>
        <dbReference type="Proteomes" id="UP000025171"/>
    </source>
</evidence>
<dbReference type="Proteomes" id="UP000025171">
    <property type="component" value="Unassembled WGS sequence"/>
</dbReference>
<dbReference type="InterPro" id="IPR000177">
    <property type="entry name" value="Apple"/>
</dbReference>
<evidence type="ECO:0000256" key="3">
    <source>
        <dbReference type="SAM" id="MobiDB-lite"/>
    </source>
</evidence>
<proteinExistence type="predicted"/>
<dbReference type="PATRIC" id="fig|1280950.3.peg.35"/>
<reference evidence="6 7" key="1">
    <citation type="journal article" date="2014" name="Antonie Van Leeuwenhoek">
        <title>Hyphomonas beringensis sp. nov. and Hyphomonas chukchiensis sp. nov., isolated from surface seawater of the Bering Sea and Chukchi Sea.</title>
        <authorList>
            <person name="Li C."/>
            <person name="Lai Q."/>
            <person name="Li G."/>
            <person name="Dong C."/>
            <person name="Wang J."/>
            <person name="Liao Y."/>
            <person name="Shao Z."/>
        </authorList>
    </citation>
    <scope>NUCLEOTIDE SEQUENCE [LARGE SCALE GENOMIC DNA]</scope>
    <source>
        <strain evidence="6 7">MHS-2</strain>
    </source>
</reference>
<evidence type="ECO:0000259" key="5">
    <source>
        <dbReference type="SMART" id="SM00223"/>
    </source>
</evidence>
<keyword evidence="4" id="KW-0732">Signal</keyword>
<feature type="signal peptide" evidence="4">
    <location>
        <begin position="1"/>
        <end position="19"/>
    </location>
</feature>
<evidence type="ECO:0000256" key="4">
    <source>
        <dbReference type="SAM" id="SignalP"/>
    </source>
</evidence>
<protein>
    <recommendedName>
        <fullName evidence="5">Apple domain-containing protein</fullName>
    </recommendedName>
</protein>
<keyword evidence="1" id="KW-0677">Repeat</keyword>
<keyword evidence="7" id="KW-1185">Reference proteome</keyword>
<name>A0A059FSS0_9PROT</name>
<sequence>MRHTWMLAIAACFAAPALADAPTLKADAVAAKPVGYEQGLYRFGATYSVTDLDSALSCQTACADDEVCKAWSFIDAAGDSDARCELKRSGGRLERNPTATSGISPRHEALFSPEPTTPADELLGAEAGTDAGDIKAITVEIEKVDIDGPTALVPTDN</sequence>
<organism evidence="6 7">
    <name type="scientific">Hyphomonas johnsonii MHS-2</name>
    <dbReference type="NCBI Taxonomy" id="1280950"/>
    <lineage>
        <taxon>Bacteria</taxon>
        <taxon>Pseudomonadati</taxon>
        <taxon>Pseudomonadota</taxon>
        <taxon>Alphaproteobacteria</taxon>
        <taxon>Hyphomonadales</taxon>
        <taxon>Hyphomonadaceae</taxon>
        <taxon>Hyphomonas</taxon>
    </lineage>
</organism>
<gene>
    <name evidence="6" type="ORF">HJO_00175</name>
</gene>
<dbReference type="SMART" id="SM00223">
    <property type="entry name" value="APPLE"/>
    <property type="match status" value="1"/>
</dbReference>
<dbReference type="InterPro" id="IPR003609">
    <property type="entry name" value="Pan_app"/>
</dbReference>
<dbReference type="SUPFAM" id="SSF57414">
    <property type="entry name" value="Hairpin loop containing domain-like"/>
    <property type="match status" value="1"/>
</dbReference>
<accession>A0A059FSS0</accession>
<dbReference type="STRING" id="1280950.HJO_00175"/>
<dbReference type="OrthoDB" id="7620116at2"/>
<dbReference type="RefSeq" id="WP_162173734.1">
    <property type="nucleotide sequence ID" value="NZ_ARYK01000001.1"/>
</dbReference>
<dbReference type="Gene3D" id="3.50.4.10">
    <property type="entry name" value="Hepatocyte Growth Factor"/>
    <property type="match status" value="1"/>
</dbReference>
<feature type="domain" description="Apple" evidence="5">
    <location>
        <begin position="36"/>
        <end position="108"/>
    </location>
</feature>
<dbReference type="Pfam" id="PF14295">
    <property type="entry name" value="PAN_4"/>
    <property type="match status" value="1"/>
</dbReference>
<dbReference type="AlphaFoldDB" id="A0A059FSS0"/>
<keyword evidence="2" id="KW-1015">Disulfide bond</keyword>